<keyword evidence="12" id="KW-0449">Lipoprotein</keyword>
<evidence type="ECO:0000256" key="1">
    <source>
        <dbReference type="ARBA" id="ARBA00011955"/>
    </source>
</evidence>
<evidence type="ECO:0000256" key="6">
    <source>
        <dbReference type="ARBA" id="ARBA00022827"/>
    </source>
</evidence>
<evidence type="ECO:0000256" key="7">
    <source>
        <dbReference type="ARBA" id="ARBA00022842"/>
    </source>
</evidence>
<comment type="catalytic activity">
    <reaction evidence="9 10">
        <text>L-threonyl-[protein] + FAD = FMN-L-threonyl-[protein] + AMP + H(+)</text>
        <dbReference type="Rhea" id="RHEA:36847"/>
        <dbReference type="Rhea" id="RHEA-COMP:11060"/>
        <dbReference type="Rhea" id="RHEA-COMP:11061"/>
        <dbReference type="ChEBI" id="CHEBI:15378"/>
        <dbReference type="ChEBI" id="CHEBI:30013"/>
        <dbReference type="ChEBI" id="CHEBI:57692"/>
        <dbReference type="ChEBI" id="CHEBI:74257"/>
        <dbReference type="ChEBI" id="CHEBI:456215"/>
        <dbReference type="EC" id="2.7.1.180"/>
    </reaction>
</comment>
<dbReference type="EMBL" id="CP018099">
    <property type="protein sequence ID" value="APF18091.1"/>
    <property type="molecule type" value="Genomic_DNA"/>
</dbReference>
<dbReference type="Proteomes" id="UP000183868">
    <property type="component" value="Chromosome"/>
</dbReference>
<evidence type="ECO:0000313" key="13">
    <source>
        <dbReference type="Proteomes" id="UP000183868"/>
    </source>
</evidence>
<feature type="binding site" evidence="11">
    <location>
        <position position="259"/>
    </location>
    <ligand>
        <name>Mg(2+)</name>
        <dbReference type="ChEBI" id="CHEBI:18420"/>
    </ligand>
</feature>
<keyword evidence="3 10" id="KW-0285">Flavoprotein</keyword>
<comment type="cofactor">
    <cofactor evidence="11">
        <name>Mg(2+)</name>
        <dbReference type="ChEBI" id="CHEBI:18420"/>
    </cofactor>
    <cofactor evidence="11">
        <name>Mn(2+)</name>
        <dbReference type="ChEBI" id="CHEBI:29035"/>
    </cofactor>
    <text evidence="11">Magnesium. Can also use manganese.</text>
</comment>
<dbReference type="PIRSF" id="PIRSF006268">
    <property type="entry name" value="ApbE"/>
    <property type="match status" value="1"/>
</dbReference>
<keyword evidence="4 10" id="KW-0808">Transferase</keyword>
<reference evidence="12 13" key="1">
    <citation type="submission" date="2016-11" db="EMBL/GenBank/DDBJ databases">
        <title>Genomic analysis of Caldithrix abyssi and proposal of a novel bacterial phylum Caldithrichaeota.</title>
        <authorList>
            <person name="Kublanov I."/>
            <person name="Sigalova O."/>
            <person name="Gavrilov S."/>
            <person name="Lebedinsky A."/>
            <person name="Ivanova N."/>
            <person name="Daum C."/>
            <person name="Reddy T."/>
            <person name="Klenk H.P."/>
            <person name="Goker M."/>
            <person name="Reva O."/>
            <person name="Miroshnichenko M."/>
            <person name="Kyprides N."/>
            <person name="Woyke T."/>
            <person name="Gelfand M."/>
        </authorList>
    </citation>
    <scope>NUCLEOTIDE SEQUENCE [LARGE SCALE GENOMIC DNA]</scope>
    <source>
        <strain evidence="12 13">LF13</strain>
    </source>
</reference>
<sequence>MGTVYHIKLIDDVNASISEKELQSAVDSLLNDINRQMSTYQPQSEISRFNRWRSTEPFKVSPEFLRVVQKALKIYRETNGAFDITVGPLVDLWGFGRKGARFEPPDSQQIARILQRVGAHQLKVCGDTALCKLNPDLEIDLGAIAKGYGVDAVSRLLKENGFTNFMVEIGGEVYASGKKGDRPWRIGVDQPQYNAPPGQMVEAVLNLENCAVATSGDYRNFFEYRGKIYSHELDPHTGWPVANGLASVTVIAPDCMTADALATAIMVMGDERGLPLINSKKGTEALILKREGEKGLKALWSKGMKNYLLQGN</sequence>
<organism evidence="12 13">
    <name type="scientific">Caldithrix abyssi DSM 13497</name>
    <dbReference type="NCBI Taxonomy" id="880073"/>
    <lineage>
        <taxon>Bacteria</taxon>
        <taxon>Pseudomonadati</taxon>
        <taxon>Calditrichota</taxon>
        <taxon>Calditrichia</taxon>
        <taxon>Calditrichales</taxon>
        <taxon>Calditrichaceae</taxon>
        <taxon>Caldithrix</taxon>
    </lineage>
</organism>
<dbReference type="EC" id="2.7.1.180" evidence="1 10"/>
<gene>
    <name evidence="12" type="ORF">Cabys_1342</name>
</gene>
<dbReference type="GO" id="GO:0046872">
    <property type="term" value="F:metal ion binding"/>
    <property type="evidence" value="ECO:0007669"/>
    <property type="project" value="UniProtKB-UniRule"/>
</dbReference>
<evidence type="ECO:0000256" key="3">
    <source>
        <dbReference type="ARBA" id="ARBA00022630"/>
    </source>
</evidence>
<evidence type="ECO:0000313" key="12">
    <source>
        <dbReference type="EMBL" id="APF18091.1"/>
    </source>
</evidence>
<evidence type="ECO:0000256" key="5">
    <source>
        <dbReference type="ARBA" id="ARBA00022723"/>
    </source>
</evidence>
<dbReference type="GO" id="GO:0016740">
    <property type="term" value="F:transferase activity"/>
    <property type="evidence" value="ECO:0007669"/>
    <property type="project" value="UniProtKB-UniRule"/>
</dbReference>
<feature type="binding site" evidence="11">
    <location>
        <position position="263"/>
    </location>
    <ligand>
        <name>Mg(2+)</name>
        <dbReference type="ChEBI" id="CHEBI:18420"/>
    </ligand>
</feature>
<evidence type="ECO:0000256" key="4">
    <source>
        <dbReference type="ARBA" id="ARBA00022679"/>
    </source>
</evidence>
<keyword evidence="7 10" id="KW-0460">Magnesium</keyword>
<keyword evidence="6 10" id="KW-0274">FAD</keyword>
<evidence type="ECO:0000256" key="10">
    <source>
        <dbReference type="PIRNR" id="PIRNR006268"/>
    </source>
</evidence>
<dbReference type="Pfam" id="PF02424">
    <property type="entry name" value="ApbE"/>
    <property type="match status" value="1"/>
</dbReference>
<dbReference type="PANTHER" id="PTHR30040:SF2">
    <property type="entry name" value="FAD:PROTEIN FMN TRANSFERASE"/>
    <property type="match status" value="1"/>
</dbReference>
<dbReference type="InterPro" id="IPR024932">
    <property type="entry name" value="ApbE"/>
</dbReference>
<evidence type="ECO:0000256" key="9">
    <source>
        <dbReference type="ARBA" id="ARBA00048540"/>
    </source>
</evidence>
<dbReference type="RefSeq" id="WP_169313653.1">
    <property type="nucleotide sequence ID" value="NZ_CM001402.1"/>
</dbReference>
<accession>A0A1J1C5X4</accession>
<evidence type="ECO:0000256" key="2">
    <source>
        <dbReference type="ARBA" id="ARBA00016337"/>
    </source>
</evidence>
<protein>
    <recommendedName>
        <fullName evidence="2 10">FAD:protein FMN transferase</fullName>
        <ecNumber evidence="1 10">2.7.1.180</ecNumber>
    </recommendedName>
    <alternativeName>
        <fullName evidence="8 10">Flavin transferase</fullName>
    </alternativeName>
</protein>
<evidence type="ECO:0000256" key="8">
    <source>
        <dbReference type="ARBA" id="ARBA00031306"/>
    </source>
</evidence>
<comment type="similarity">
    <text evidence="10">Belongs to the ApbE family.</text>
</comment>
<dbReference type="AlphaFoldDB" id="A0A1J1C5X4"/>
<dbReference type="Gene3D" id="3.10.520.10">
    <property type="entry name" value="ApbE-like domains"/>
    <property type="match status" value="1"/>
</dbReference>
<dbReference type="InterPro" id="IPR003374">
    <property type="entry name" value="ApbE-like_sf"/>
</dbReference>
<name>A0A1J1C5X4_CALAY</name>
<evidence type="ECO:0000256" key="11">
    <source>
        <dbReference type="PIRSR" id="PIRSR006268-2"/>
    </source>
</evidence>
<feature type="binding site" evidence="11">
    <location>
        <position position="143"/>
    </location>
    <ligand>
        <name>Mg(2+)</name>
        <dbReference type="ChEBI" id="CHEBI:18420"/>
    </ligand>
</feature>
<dbReference type="KEGG" id="caby:Cabys_1342"/>
<keyword evidence="5 10" id="KW-0479">Metal-binding</keyword>
<dbReference type="SUPFAM" id="SSF143631">
    <property type="entry name" value="ApbE-like"/>
    <property type="match status" value="1"/>
</dbReference>
<dbReference type="PANTHER" id="PTHR30040">
    <property type="entry name" value="THIAMINE BIOSYNTHESIS LIPOPROTEIN APBE"/>
    <property type="match status" value="1"/>
</dbReference>
<proteinExistence type="inferred from homology"/>